<dbReference type="Proteomes" id="UP000183063">
    <property type="component" value="Unassembled WGS sequence"/>
</dbReference>
<dbReference type="RefSeq" id="WP_072381410.1">
    <property type="nucleotide sequence ID" value="NZ_FNXB01000058.1"/>
</dbReference>
<feature type="active site" description="Proton acceptor" evidence="4">
    <location>
        <position position="343"/>
    </location>
</feature>
<dbReference type="EMBL" id="FNXB01000058">
    <property type="protein sequence ID" value="SEI19482.1"/>
    <property type="molecule type" value="Genomic_DNA"/>
</dbReference>
<feature type="active site" description="Proton donor" evidence="4">
    <location>
        <position position="289"/>
    </location>
</feature>
<evidence type="ECO:0000256" key="3">
    <source>
        <dbReference type="ARBA" id="ARBA00022801"/>
    </source>
</evidence>
<organism evidence="6 8">
    <name type="scientific">Rhizobium tibeticum</name>
    <dbReference type="NCBI Taxonomy" id="501024"/>
    <lineage>
        <taxon>Bacteria</taxon>
        <taxon>Pseudomonadati</taxon>
        <taxon>Pseudomonadota</taxon>
        <taxon>Alphaproteobacteria</taxon>
        <taxon>Hyphomicrobiales</taxon>
        <taxon>Rhizobiaceae</taxon>
        <taxon>Rhizobium/Agrobacterium group</taxon>
        <taxon>Rhizobium</taxon>
    </lineage>
</organism>
<dbReference type="EC" id="3.3.2.10" evidence="6"/>
<dbReference type="PANTHER" id="PTHR21661">
    <property type="entry name" value="EPOXIDE HYDROLASE 1-RELATED"/>
    <property type="match status" value="1"/>
</dbReference>
<dbReference type="InterPro" id="IPR016292">
    <property type="entry name" value="Epoxide_hydrolase"/>
</dbReference>
<evidence type="ECO:0000256" key="1">
    <source>
        <dbReference type="ARBA" id="ARBA00010088"/>
    </source>
</evidence>
<sequence>MQPFQTTVPDDVLDDLRARLNRTRWPDQVEGQNWRQGTELSFLQRLCDHWTERFDWRAAEARLNALPQFYTTVDGVGLHLVHARSEMPNAVPLLLLNGWPSSIFEYLDVIPRLTAAGFHVVAPALPGYGFSDRPSEPGMNGTRIAALFAALMGELGYERFLAHGSDWGSLVVDRMRRQHADRLLGVHISNVHSNYPPPQDPTPEEQAFLGQAQGWQFAEGAYVMIQGTKPQTLSYGLNDSPAGLAAWVVEKFRAWSDGDIEQAYGLDGLCANLTLYWVTETIGSSMRLYAEVFSDPGMRMPPERGAVPVGVIVFPKDILPAPRAWGERWFNVVHWTEAPRGGHFGAWEEPELFVQDLRAFADGLIGGTR</sequence>
<feature type="active site" description="Nucleophile" evidence="4">
    <location>
        <position position="166"/>
    </location>
</feature>
<evidence type="ECO:0000313" key="6">
    <source>
        <dbReference type="EMBL" id="SEI19482.1"/>
    </source>
</evidence>
<keyword evidence="2" id="KW-0058">Aromatic hydrocarbons catabolism</keyword>
<feature type="domain" description="Epoxide hydrolase N-terminal" evidence="5">
    <location>
        <begin position="1"/>
        <end position="106"/>
    </location>
</feature>
<dbReference type="PRINTS" id="PR00412">
    <property type="entry name" value="EPOXHYDRLASE"/>
</dbReference>
<dbReference type="AlphaFoldDB" id="A0A1H8VQY7"/>
<evidence type="ECO:0000313" key="9">
    <source>
        <dbReference type="Proteomes" id="UP000198939"/>
    </source>
</evidence>
<dbReference type="STRING" id="501024.RTCCBAU85039_6166"/>
<protein>
    <submittedName>
        <fullName evidence="6 7">Epoxide hydrolase</fullName>
        <ecNumber evidence="6">3.3.2.10</ecNumber>
    </submittedName>
</protein>
<dbReference type="GO" id="GO:0097176">
    <property type="term" value="P:epoxide metabolic process"/>
    <property type="evidence" value="ECO:0007669"/>
    <property type="project" value="TreeGrafter"/>
</dbReference>
<evidence type="ECO:0000256" key="4">
    <source>
        <dbReference type="PIRSR" id="PIRSR001112-1"/>
    </source>
</evidence>
<accession>A0A1H8VQY7</accession>
<keyword evidence="3 6" id="KW-0378">Hydrolase</keyword>
<reference evidence="8" key="3">
    <citation type="submission" date="2016-10" db="EMBL/GenBank/DDBJ databases">
        <authorList>
            <person name="Wibberg D."/>
        </authorList>
    </citation>
    <scope>NUCLEOTIDE SEQUENCE [LARGE SCALE GENOMIC DNA]</scope>
</reference>
<dbReference type="Pfam" id="PF06441">
    <property type="entry name" value="EHN"/>
    <property type="match status" value="1"/>
</dbReference>
<dbReference type="OrthoDB" id="27092at2"/>
<dbReference type="SUPFAM" id="SSF53474">
    <property type="entry name" value="alpha/beta-Hydrolases"/>
    <property type="match status" value="1"/>
</dbReference>
<dbReference type="InterPro" id="IPR029058">
    <property type="entry name" value="AB_hydrolase_fold"/>
</dbReference>
<reference evidence="7 9" key="1">
    <citation type="submission" date="2016-10" db="EMBL/GenBank/DDBJ databases">
        <authorList>
            <person name="Varghese N."/>
            <person name="Submissions S."/>
        </authorList>
    </citation>
    <scope>NUCLEOTIDE SEQUENCE [LARGE SCALE GENOMIC DNA]</scope>
    <source>
        <strain evidence="7 9">CGMCC 1.7071</strain>
    </source>
</reference>
<dbReference type="PIRSF" id="PIRSF001112">
    <property type="entry name" value="Epoxide_hydrolase"/>
    <property type="match status" value="1"/>
</dbReference>
<dbReference type="Gene3D" id="3.40.50.1820">
    <property type="entry name" value="alpha/beta hydrolase"/>
    <property type="match status" value="1"/>
</dbReference>
<gene>
    <name evidence="6" type="ORF">RTCCBAU85039_6166</name>
    <name evidence="7" type="ORF">SAMN05216228_104617</name>
</gene>
<dbReference type="InterPro" id="IPR000639">
    <property type="entry name" value="Epox_hydrolase-like"/>
</dbReference>
<dbReference type="GO" id="GO:0004301">
    <property type="term" value="F:epoxide hydrolase activity"/>
    <property type="evidence" value="ECO:0007669"/>
    <property type="project" value="UniProtKB-EC"/>
</dbReference>
<evidence type="ECO:0000313" key="7">
    <source>
        <dbReference type="EMBL" id="SEP17801.1"/>
    </source>
</evidence>
<evidence type="ECO:0000313" key="8">
    <source>
        <dbReference type="Proteomes" id="UP000183063"/>
    </source>
</evidence>
<evidence type="ECO:0000256" key="2">
    <source>
        <dbReference type="ARBA" id="ARBA00022797"/>
    </source>
</evidence>
<name>A0A1H8VQY7_9HYPH</name>
<evidence type="ECO:0000259" key="5">
    <source>
        <dbReference type="Pfam" id="PF06441"/>
    </source>
</evidence>
<dbReference type="InterPro" id="IPR010497">
    <property type="entry name" value="Epoxide_hydro_N"/>
</dbReference>
<reference evidence="6" key="2">
    <citation type="submission" date="2016-10" db="EMBL/GenBank/DDBJ databases">
        <authorList>
            <person name="de Groot N.N."/>
        </authorList>
    </citation>
    <scope>NUCLEOTIDE SEQUENCE [LARGE SCALE GENOMIC DNA]</scope>
    <source>
        <strain evidence="6">CCBAU85039</strain>
    </source>
</reference>
<dbReference type="Proteomes" id="UP000198939">
    <property type="component" value="Unassembled WGS sequence"/>
</dbReference>
<dbReference type="EMBL" id="FOCV01000046">
    <property type="protein sequence ID" value="SEP17801.1"/>
    <property type="molecule type" value="Genomic_DNA"/>
</dbReference>
<proteinExistence type="inferred from homology"/>
<keyword evidence="9" id="KW-1185">Reference proteome</keyword>
<comment type="similarity">
    <text evidence="1">Belongs to the peptidase S33 family.</text>
</comment>
<dbReference type="PANTHER" id="PTHR21661:SF35">
    <property type="entry name" value="EPOXIDE HYDROLASE"/>
    <property type="match status" value="1"/>
</dbReference>